<dbReference type="EMBL" id="JAAEJV010000001">
    <property type="protein sequence ID" value="MBF5058571.1"/>
    <property type="molecule type" value="Genomic_DNA"/>
</dbReference>
<dbReference type="InterPro" id="IPR001296">
    <property type="entry name" value="Glyco_trans_1"/>
</dbReference>
<evidence type="ECO:0000313" key="12">
    <source>
        <dbReference type="Proteomes" id="UP001194714"/>
    </source>
</evidence>
<dbReference type="Pfam" id="PF08323">
    <property type="entry name" value="Glyco_transf_5"/>
    <property type="match status" value="1"/>
</dbReference>
<keyword evidence="7 8" id="KW-0320">Glycogen biosynthesis</keyword>
<comment type="catalytic activity">
    <reaction evidence="1 8">
        <text>[(1-&gt;4)-alpha-D-glucosyl](n) + ADP-alpha-D-glucose = [(1-&gt;4)-alpha-D-glucosyl](n+1) + ADP + H(+)</text>
        <dbReference type="Rhea" id="RHEA:18189"/>
        <dbReference type="Rhea" id="RHEA-COMP:9584"/>
        <dbReference type="Rhea" id="RHEA-COMP:9587"/>
        <dbReference type="ChEBI" id="CHEBI:15378"/>
        <dbReference type="ChEBI" id="CHEBI:15444"/>
        <dbReference type="ChEBI" id="CHEBI:57498"/>
        <dbReference type="ChEBI" id="CHEBI:456216"/>
        <dbReference type="EC" id="2.4.1.21"/>
    </reaction>
</comment>
<evidence type="ECO:0000256" key="2">
    <source>
        <dbReference type="ARBA" id="ARBA00002764"/>
    </source>
</evidence>
<dbReference type="NCBIfam" id="TIGR02095">
    <property type="entry name" value="glgA"/>
    <property type="match status" value="1"/>
</dbReference>
<dbReference type="Pfam" id="PF00534">
    <property type="entry name" value="Glycos_transf_1"/>
    <property type="match status" value="1"/>
</dbReference>
<evidence type="ECO:0000256" key="4">
    <source>
        <dbReference type="ARBA" id="ARBA00010281"/>
    </source>
</evidence>
<keyword evidence="5 8" id="KW-0328">Glycosyltransferase</keyword>
<evidence type="ECO:0000256" key="6">
    <source>
        <dbReference type="ARBA" id="ARBA00022679"/>
    </source>
</evidence>
<organism evidence="11 12">
    <name type="scientific">Candidatus Neptunichlamydia vexilliferae</name>
    <dbReference type="NCBI Taxonomy" id="1651774"/>
    <lineage>
        <taxon>Bacteria</taxon>
        <taxon>Pseudomonadati</taxon>
        <taxon>Chlamydiota</taxon>
        <taxon>Chlamydiia</taxon>
        <taxon>Parachlamydiales</taxon>
        <taxon>Simkaniaceae</taxon>
        <taxon>Candidatus Neptunichlamydia</taxon>
    </lineage>
</organism>
<dbReference type="PANTHER" id="PTHR46083:SF1">
    <property type="entry name" value="GLYCOGEN SYNTHASE 2-RELATED"/>
    <property type="match status" value="1"/>
</dbReference>
<dbReference type="HAMAP" id="MF_00484">
    <property type="entry name" value="Glycogen_synth"/>
    <property type="match status" value="1"/>
</dbReference>
<dbReference type="InterPro" id="IPR011835">
    <property type="entry name" value="GS/SS"/>
</dbReference>
<evidence type="ECO:0000256" key="1">
    <source>
        <dbReference type="ARBA" id="ARBA00001478"/>
    </source>
</evidence>
<comment type="function">
    <text evidence="2 8">Synthesizes alpha-1,4-glucan chains using ADP-glucose.</text>
</comment>
<feature type="domain" description="Glycosyl transferase family 1" evidence="9">
    <location>
        <begin position="266"/>
        <end position="425"/>
    </location>
</feature>
<evidence type="ECO:0000256" key="8">
    <source>
        <dbReference type="HAMAP-Rule" id="MF_00484"/>
    </source>
</evidence>
<name>A0ABS0AWS6_9BACT</name>
<evidence type="ECO:0000313" key="11">
    <source>
        <dbReference type="EMBL" id="MBF5058571.1"/>
    </source>
</evidence>
<comment type="similarity">
    <text evidence="4 8">Belongs to the glycosyltransferase 1 family. Bacterial/plant glycogen synthase subfamily.</text>
</comment>
<evidence type="ECO:0000259" key="9">
    <source>
        <dbReference type="Pfam" id="PF00534"/>
    </source>
</evidence>
<dbReference type="CDD" id="cd03791">
    <property type="entry name" value="GT5_Glycogen_synthase_DULL1-like"/>
    <property type="match status" value="1"/>
</dbReference>
<keyword evidence="12" id="KW-1185">Reference proteome</keyword>
<feature type="domain" description="Starch synthase catalytic" evidence="10">
    <location>
        <begin position="3"/>
        <end position="212"/>
    </location>
</feature>
<dbReference type="RefSeq" id="WP_194846843.1">
    <property type="nucleotide sequence ID" value="NZ_JAAEJV010000001.1"/>
</dbReference>
<dbReference type="SUPFAM" id="SSF53756">
    <property type="entry name" value="UDP-Glycosyltransferase/glycogen phosphorylase"/>
    <property type="match status" value="1"/>
</dbReference>
<evidence type="ECO:0000256" key="3">
    <source>
        <dbReference type="ARBA" id="ARBA00004964"/>
    </source>
</evidence>
<dbReference type="InterPro" id="IPR013534">
    <property type="entry name" value="Starch_synth_cat_dom"/>
</dbReference>
<dbReference type="PANTHER" id="PTHR46083">
    <property type="match status" value="1"/>
</dbReference>
<evidence type="ECO:0000256" key="7">
    <source>
        <dbReference type="ARBA" id="ARBA00023056"/>
    </source>
</evidence>
<protein>
    <recommendedName>
        <fullName evidence="8">Glycogen synthase</fullName>
        <ecNumber evidence="8">2.4.1.21</ecNumber>
    </recommendedName>
    <alternativeName>
        <fullName evidence="8">Starch [bacterial glycogen] synthase</fullName>
    </alternativeName>
</protein>
<proteinExistence type="inferred from homology"/>
<gene>
    <name evidence="8" type="primary">glgA</name>
    <name evidence="11" type="ORF">NEPTK9_000067</name>
</gene>
<dbReference type="Gene3D" id="3.40.50.2000">
    <property type="entry name" value="Glycogen Phosphorylase B"/>
    <property type="match status" value="2"/>
</dbReference>
<dbReference type="Proteomes" id="UP001194714">
    <property type="component" value="Unassembled WGS sequence"/>
</dbReference>
<evidence type="ECO:0000256" key="5">
    <source>
        <dbReference type="ARBA" id="ARBA00022676"/>
    </source>
</evidence>
<feature type="binding site" evidence="8">
    <location>
        <position position="15"/>
    </location>
    <ligand>
        <name>ADP-alpha-D-glucose</name>
        <dbReference type="ChEBI" id="CHEBI:57498"/>
    </ligand>
</feature>
<sequence>MYIVHLATELSPIAKVGGLGDVTAGLSKTLVEEGQKVEVILPFYKKIDRKQLKNLKSLGDSFWSAEYDTIPLVLIESPLFQRENIYGEKDDIERFTFFPEAALKYLLKSNKHPDILNLHDWLTSFAAPLYRETYQKKGLKVGAIATTIHNMKYQGVCPPGKLPLKRPSLIKNKKGNLLQAGLMESDVLTTVSPTYAKEIERKEGYGLEEVIKQKKTKGILNGIDTSYWNPETDPLLAENYTLETLTEGKKANRKALQKELKMDYDSAPLFTSISRLVQQKGPELILAGIEYVLKKGGQFILLGSTPDPCLKNQFQSLSEEYRDNPHVHFHFTFNERLAHFTYAAADFILIPSLFEPCGLTQMIALRYGTLPIVHKVGGLSDTIFDIDHEEIPKEKRNGYTFEFPAEDSLRWSIDRAFENHKNNPKKNQLMLQNGIKKDWSWKTPALKYLQTYKEALQAAIHHQL</sequence>
<dbReference type="EC" id="2.4.1.21" evidence="8"/>
<evidence type="ECO:0000259" key="10">
    <source>
        <dbReference type="Pfam" id="PF08323"/>
    </source>
</evidence>
<accession>A0ABS0AWS6</accession>
<comment type="caution">
    <text evidence="11">The sequence shown here is derived from an EMBL/GenBank/DDBJ whole genome shotgun (WGS) entry which is preliminary data.</text>
</comment>
<keyword evidence="6 8" id="KW-0808">Transferase</keyword>
<reference evidence="11 12" key="1">
    <citation type="submission" date="2020-01" db="EMBL/GenBank/DDBJ databases">
        <title>Draft genome sequence of Cand. Neptunochlamydia vexilliferae K9.</title>
        <authorList>
            <person name="Schulz F."/>
            <person name="Koestlbacher S."/>
            <person name="Wascher F."/>
            <person name="Pizzetti I."/>
            <person name="Horn M."/>
        </authorList>
    </citation>
    <scope>NUCLEOTIDE SEQUENCE [LARGE SCALE GENOMIC DNA]</scope>
    <source>
        <strain evidence="11 12">K9</strain>
    </source>
</reference>
<comment type="pathway">
    <text evidence="3 8">Glycan biosynthesis; glycogen biosynthesis.</text>
</comment>
<dbReference type="GO" id="GO:0009011">
    <property type="term" value="F:alpha-1,4-glucan glucosyltransferase (ADP-glucose donor) activity"/>
    <property type="evidence" value="ECO:0007669"/>
    <property type="project" value="UniProtKB-EC"/>
</dbReference>